<feature type="coiled-coil region" evidence="9">
    <location>
        <begin position="209"/>
        <end position="236"/>
    </location>
</feature>
<evidence type="ECO:0000256" key="4">
    <source>
        <dbReference type="ARBA" id="ARBA00022723"/>
    </source>
</evidence>
<name>A0ABD3UXK7_SINWO</name>
<evidence type="ECO:0000256" key="1">
    <source>
        <dbReference type="ARBA" id="ARBA00000900"/>
    </source>
</evidence>
<dbReference type="Pfam" id="PF13920">
    <property type="entry name" value="zf-C3HC4_3"/>
    <property type="match status" value="1"/>
</dbReference>
<gene>
    <name evidence="12" type="ORF">ACJMK2_016601</name>
</gene>
<feature type="domain" description="RING-type" evidence="11">
    <location>
        <begin position="901"/>
        <end position="939"/>
    </location>
</feature>
<evidence type="ECO:0000256" key="3">
    <source>
        <dbReference type="ARBA" id="ARBA00022679"/>
    </source>
</evidence>
<protein>
    <recommendedName>
        <fullName evidence="2">RING-type E3 ubiquitin transferase</fullName>
        <ecNumber evidence="2">2.3.2.27</ecNumber>
    </recommendedName>
</protein>
<proteinExistence type="predicted"/>
<evidence type="ECO:0000313" key="13">
    <source>
        <dbReference type="Proteomes" id="UP001634394"/>
    </source>
</evidence>
<dbReference type="InterPro" id="IPR013083">
    <property type="entry name" value="Znf_RING/FYVE/PHD"/>
</dbReference>
<dbReference type="PANTHER" id="PTHR13363:SF5">
    <property type="entry name" value="E3 UBIQUITIN-PROTEIN LIGASE RNF123"/>
    <property type="match status" value="1"/>
</dbReference>
<comment type="caution">
    <text evidence="12">The sequence shown here is derived from an EMBL/GenBank/DDBJ whole genome shotgun (WGS) entry which is preliminary data.</text>
</comment>
<evidence type="ECO:0000259" key="11">
    <source>
        <dbReference type="PROSITE" id="PS50089"/>
    </source>
</evidence>
<dbReference type="PROSITE" id="PS50089">
    <property type="entry name" value="ZF_RING_2"/>
    <property type="match status" value="1"/>
</dbReference>
<dbReference type="GO" id="GO:0008270">
    <property type="term" value="F:zinc ion binding"/>
    <property type="evidence" value="ECO:0007669"/>
    <property type="project" value="UniProtKB-KW"/>
</dbReference>
<dbReference type="CDD" id="cd16541">
    <property type="entry name" value="RING-HC_RNF123"/>
    <property type="match status" value="1"/>
</dbReference>
<dbReference type="AlphaFoldDB" id="A0ABD3UXK7"/>
<dbReference type="Gene3D" id="3.30.40.10">
    <property type="entry name" value="Zinc/RING finger domain, C3HC4 (zinc finger)"/>
    <property type="match status" value="1"/>
</dbReference>
<keyword evidence="6" id="KW-0833">Ubl conjugation pathway</keyword>
<dbReference type="InterPro" id="IPR057987">
    <property type="entry name" value="TPR_RNF123/RKP"/>
</dbReference>
<dbReference type="FunFam" id="3.30.40.10:FF:000133">
    <property type="entry name" value="E3 ubiquitin-protein ligase RNF123"/>
    <property type="match status" value="1"/>
</dbReference>
<accession>A0ABD3UXK7</accession>
<dbReference type="EC" id="2.3.2.27" evidence="2"/>
<dbReference type="Proteomes" id="UP001634394">
    <property type="component" value="Unassembled WGS sequence"/>
</dbReference>
<keyword evidence="5 8" id="KW-0863">Zinc-finger</keyword>
<dbReference type="GO" id="GO:0016567">
    <property type="term" value="P:protein ubiquitination"/>
    <property type="evidence" value="ECO:0007669"/>
    <property type="project" value="UniProtKB-ARBA"/>
</dbReference>
<dbReference type="PANTHER" id="PTHR13363">
    <property type="entry name" value="RING FINGER AND SRY DOMAIN-CONTAINING"/>
    <property type="match status" value="1"/>
</dbReference>
<evidence type="ECO:0000256" key="8">
    <source>
        <dbReference type="PROSITE-ProRule" id="PRU00175"/>
    </source>
</evidence>
<organism evidence="12 13">
    <name type="scientific">Sinanodonta woodiana</name>
    <name type="common">Chinese pond mussel</name>
    <name type="synonym">Anodonta woodiana</name>
    <dbReference type="NCBI Taxonomy" id="1069815"/>
    <lineage>
        <taxon>Eukaryota</taxon>
        <taxon>Metazoa</taxon>
        <taxon>Spiralia</taxon>
        <taxon>Lophotrochozoa</taxon>
        <taxon>Mollusca</taxon>
        <taxon>Bivalvia</taxon>
        <taxon>Autobranchia</taxon>
        <taxon>Heteroconchia</taxon>
        <taxon>Palaeoheterodonta</taxon>
        <taxon>Unionida</taxon>
        <taxon>Unionoidea</taxon>
        <taxon>Unionidae</taxon>
        <taxon>Unioninae</taxon>
        <taxon>Sinanodonta</taxon>
    </lineage>
</organism>
<keyword evidence="4" id="KW-0479">Metal-binding</keyword>
<evidence type="ECO:0000256" key="2">
    <source>
        <dbReference type="ARBA" id="ARBA00012483"/>
    </source>
</evidence>
<reference evidence="12 13" key="1">
    <citation type="submission" date="2024-11" db="EMBL/GenBank/DDBJ databases">
        <title>Chromosome-level genome assembly of the freshwater bivalve Anodonta woodiana.</title>
        <authorList>
            <person name="Chen X."/>
        </authorList>
    </citation>
    <scope>NUCLEOTIDE SEQUENCE [LARGE SCALE GENOMIC DNA]</scope>
    <source>
        <strain evidence="12">MN2024</strain>
        <tissue evidence="12">Gills</tissue>
    </source>
</reference>
<dbReference type="EMBL" id="JBJQND010000015">
    <property type="protein sequence ID" value="KAL3853015.1"/>
    <property type="molecule type" value="Genomic_DNA"/>
</dbReference>
<dbReference type="InterPro" id="IPR001841">
    <property type="entry name" value="Znf_RING"/>
</dbReference>
<feature type="region of interest" description="Disordered" evidence="10">
    <location>
        <begin position="1"/>
        <end position="21"/>
    </location>
</feature>
<dbReference type="GO" id="GO:0030163">
    <property type="term" value="P:protein catabolic process"/>
    <property type="evidence" value="ECO:0007669"/>
    <property type="project" value="UniProtKB-ARBA"/>
</dbReference>
<sequence>MVEEEMNDEGALVAGKGDNPPPPLMEVRSKKCSLYLVAAHIFDKLAPLLKSAYVVEACLLKFLLKHNDTSDFLQPVQKILKVLDLMWSLMQDFELKPCLEHLMVSMLSSYRFSPVTPDFKNPRIYLTLLLAILRHHQTRRFLLEFVFYHLEVLFYHKCDSLTVCIFDKIKFPIFLHIKPPDDAGLADIVPTVWWERNKKEGDDSIPNESAEERERKTKYEAACHKLQEKVEDIEAIQIELLKILLYHKDVVAGKTTRVVFIEKFRLFLKDNTGMARIHEFNTCPLPVGLCFFHRMVKVLRYFWDDFQKENPVRFVSSSEAFMPIQEFWSDTRDYFEFQRCGGSLSHLNKILGVEVNKAQGIEIKDGQVILVNKTDEELLEYPETEMPSGNSLMELLDGVAVLYHIASHKQLGKMSTLRDNLMEYVLSLEDTEKKLKLCPTELSEVRMELERARIVFMEKITEQARQMAWVIAVIYSKSKQEDVAWLLGVAMKTVEKASRYKQLFQYMPEFYIEIVINTYNALKNYFHPTSPMEQIPHIDELNQKYAMFLITNFANNRIVISDARDNIIQALACFTCYEKSLKVLETLPVNNQIAMMLSLIAPYENRSWAQTNWILVRIWKGCGFGFRYSHLPHLVPSKVQLTEFGTASLQPPCPSKVFQNYMKEILYVEPEVATRFLDTLLSQLNWSFSEFIGMMQEIQQVLSRTEPRLLETRQLKICSTCFEISVCLFRVLEMSVNIASDLFLDPAKPSSDLLLSRLIQLVCQVLNRITMKGGMFDSVVSLYITGMESVTYYPILSVIAGILIHLILKTDHASQAQATIALLSDHSFHLKTLEFMLGAKVPSEKPIDNIDSLKDRVFDFRHYKEVNEEEIQALQQLISHIRQQQETFVRKEQVVKDEDICTICYANPKSAMFQPCGHQSCRTCISQQMMSKKECFFCKAVIVAVLNLQGQPILPDRHARHSSTK</sequence>
<evidence type="ECO:0000256" key="9">
    <source>
        <dbReference type="SAM" id="Coils"/>
    </source>
</evidence>
<comment type="catalytic activity">
    <reaction evidence="1">
        <text>S-ubiquitinyl-[E2 ubiquitin-conjugating enzyme]-L-cysteine + [acceptor protein]-L-lysine = [E2 ubiquitin-conjugating enzyme]-L-cysteine + N(6)-ubiquitinyl-[acceptor protein]-L-lysine.</text>
        <dbReference type="EC" id="2.3.2.27"/>
    </reaction>
</comment>
<evidence type="ECO:0000256" key="5">
    <source>
        <dbReference type="ARBA" id="ARBA00022771"/>
    </source>
</evidence>
<keyword evidence="3" id="KW-0808">Transferase</keyword>
<dbReference type="SUPFAM" id="SSF57850">
    <property type="entry name" value="RING/U-box"/>
    <property type="match status" value="1"/>
</dbReference>
<dbReference type="SMART" id="SM00184">
    <property type="entry name" value="RING"/>
    <property type="match status" value="1"/>
</dbReference>
<dbReference type="InterPro" id="IPR045129">
    <property type="entry name" value="RNF123/RKP/RSPRY1"/>
</dbReference>
<evidence type="ECO:0000256" key="7">
    <source>
        <dbReference type="ARBA" id="ARBA00022833"/>
    </source>
</evidence>
<evidence type="ECO:0000256" key="10">
    <source>
        <dbReference type="SAM" id="MobiDB-lite"/>
    </source>
</evidence>
<dbReference type="GO" id="GO:0061630">
    <property type="term" value="F:ubiquitin protein ligase activity"/>
    <property type="evidence" value="ECO:0007669"/>
    <property type="project" value="UniProtKB-EC"/>
</dbReference>
<dbReference type="Pfam" id="PF25576">
    <property type="entry name" value="TPR_RNF123"/>
    <property type="match status" value="1"/>
</dbReference>
<evidence type="ECO:0000256" key="6">
    <source>
        <dbReference type="ARBA" id="ARBA00022786"/>
    </source>
</evidence>
<keyword evidence="13" id="KW-1185">Reference proteome</keyword>
<keyword evidence="7" id="KW-0862">Zinc</keyword>
<evidence type="ECO:0000313" key="12">
    <source>
        <dbReference type="EMBL" id="KAL3853015.1"/>
    </source>
</evidence>
<keyword evidence="9" id="KW-0175">Coiled coil</keyword>